<protein>
    <submittedName>
        <fullName evidence="1">Uncharacterized protein</fullName>
    </submittedName>
</protein>
<accession>B2TML6</accession>
<reference evidence="1" key="1">
    <citation type="submission" date="2009-06" db="EMBL/GenBank/DDBJ databases">
        <authorList>
            <consortium name="US DOE Joint Genome Institute (JGI-PGF)"/>
            <person name="Lucas S."/>
            <person name="Copeland A."/>
            <person name="Lapidus A."/>
            <person name="Glavina del Rio T."/>
            <person name="Dalin E."/>
            <person name="Tice H."/>
            <person name="Bruce D."/>
            <person name="Goodwin L."/>
            <person name="Pitluck S."/>
            <person name="Kyrpides N."/>
            <person name="Mavromatis K."/>
            <person name="Ivanova N."/>
            <person name="Saunders E."/>
            <person name="Brettin T."/>
            <person name="Detter J.C."/>
            <person name="Han C."/>
            <person name="Larimer F."/>
            <person name="Land M."/>
            <person name="Hauser L."/>
            <person name="Markowitz V."/>
            <person name="Cheng J.-F."/>
            <person name="Hugenholtz P."/>
            <person name="Woyke T."/>
            <person name="Wu D."/>
            <person name="Gronow S."/>
            <person name="Klenk H.-P."/>
            <person name="Eisen J.A."/>
        </authorList>
    </citation>
    <scope>NUCLEOTIDE SEQUENCE</scope>
    <source>
        <strain evidence="1">Eklund 17B</strain>
    </source>
</reference>
<name>B2TML6_CLOBB</name>
<dbReference type="PATRIC" id="fig|935198.13.peg.958"/>
<evidence type="ECO:0000313" key="1">
    <source>
        <dbReference type="EMBL" id="ACD23005.1"/>
    </source>
</evidence>
<gene>
    <name evidence="1" type="ordered locus">CLL_A1009</name>
</gene>
<organism evidence="1">
    <name type="scientific">Clostridium botulinum (strain Eklund 17B / Type B)</name>
    <dbReference type="NCBI Taxonomy" id="935198"/>
    <lineage>
        <taxon>Bacteria</taxon>
        <taxon>Bacillati</taxon>
        <taxon>Bacillota</taxon>
        <taxon>Clostridia</taxon>
        <taxon>Eubacteriales</taxon>
        <taxon>Clostridiaceae</taxon>
        <taxon>Clostridium</taxon>
    </lineage>
</organism>
<dbReference type="EMBL" id="CP001056">
    <property type="protein sequence ID" value="ACD23005.1"/>
    <property type="molecule type" value="Genomic_DNA"/>
</dbReference>
<dbReference type="KEGG" id="cbk:CLL_A1009"/>
<dbReference type="HOGENOM" id="CLU_2153999_0_0_9"/>
<accession>U4PIC5</accession>
<sequence>MRKNFINALDAAKEYNLYLKVVTSIKSFDTYNSFFNIFDQYDDACRRLVVLTKYEELEEVYEEDSTKEVDSSKVIDGCIYLKSASLLIRPDKIDCSNLLVDKNLVLELVASK</sequence>
<dbReference type="AlphaFoldDB" id="B2TML6"/>
<reference evidence="1" key="2">
    <citation type="submission" date="2009-08" db="EMBL/GenBank/DDBJ databases">
        <authorList>
            <person name="Shrivastava S."/>
            <person name="Brinkac L.M."/>
            <person name="Dodson R.J."/>
            <person name="Harkins D.M."/>
            <person name="Durkin A.S."/>
            <person name="Sutton G."/>
        </authorList>
    </citation>
    <scope>NUCLEOTIDE SEQUENCE</scope>
    <source>
        <strain evidence="1">Eklund 17B</strain>
    </source>
</reference>
<proteinExistence type="predicted"/>